<dbReference type="Proteomes" id="UP000054007">
    <property type="component" value="Unassembled WGS sequence"/>
</dbReference>
<organism evidence="1 2">
    <name type="scientific">Cylindrobasidium torrendii FP15055 ss-10</name>
    <dbReference type="NCBI Taxonomy" id="1314674"/>
    <lineage>
        <taxon>Eukaryota</taxon>
        <taxon>Fungi</taxon>
        <taxon>Dikarya</taxon>
        <taxon>Basidiomycota</taxon>
        <taxon>Agaricomycotina</taxon>
        <taxon>Agaricomycetes</taxon>
        <taxon>Agaricomycetidae</taxon>
        <taxon>Agaricales</taxon>
        <taxon>Marasmiineae</taxon>
        <taxon>Physalacriaceae</taxon>
        <taxon>Cylindrobasidium</taxon>
    </lineage>
</organism>
<evidence type="ECO:0000313" key="2">
    <source>
        <dbReference type="Proteomes" id="UP000054007"/>
    </source>
</evidence>
<reference evidence="1 2" key="1">
    <citation type="journal article" date="2015" name="Fungal Genet. Biol.">
        <title>Evolution of novel wood decay mechanisms in Agaricales revealed by the genome sequences of Fistulina hepatica and Cylindrobasidium torrendii.</title>
        <authorList>
            <person name="Floudas D."/>
            <person name="Held B.W."/>
            <person name="Riley R."/>
            <person name="Nagy L.G."/>
            <person name="Koehler G."/>
            <person name="Ransdell A.S."/>
            <person name="Younus H."/>
            <person name="Chow J."/>
            <person name="Chiniquy J."/>
            <person name="Lipzen A."/>
            <person name="Tritt A."/>
            <person name="Sun H."/>
            <person name="Haridas S."/>
            <person name="LaButti K."/>
            <person name="Ohm R.A."/>
            <person name="Kues U."/>
            <person name="Blanchette R.A."/>
            <person name="Grigoriev I.V."/>
            <person name="Minto R.E."/>
            <person name="Hibbett D.S."/>
        </authorList>
    </citation>
    <scope>NUCLEOTIDE SEQUENCE [LARGE SCALE GENOMIC DNA]</scope>
    <source>
        <strain evidence="1 2">FP15055 ss-10</strain>
    </source>
</reference>
<dbReference type="EMBL" id="KN880442">
    <property type="protein sequence ID" value="KIY72636.1"/>
    <property type="molecule type" value="Genomic_DNA"/>
</dbReference>
<name>A0A0D7BSP7_9AGAR</name>
<sequence length="193" mass="21611">MVSSEYAACVQTLYVTFPAIAPLDLGPLLHSVLVWWPGLSVADKPALLPFLEQNSSIQTLALHHCPQSIPTHTMLPNLRVLEGLTSTLAFFGACIGGVKGAKIYGFAPQYPFNRWEAEDYECLVRMPYLEFLRVTIDSYKFDSSVIPDEVYGRLKMFACDRFNPDNWAKFCLRFCLRAVAFTAICADDIGKDS</sequence>
<keyword evidence="2" id="KW-1185">Reference proteome</keyword>
<gene>
    <name evidence="1" type="ORF">CYLTODRAFT_440528</name>
</gene>
<evidence type="ECO:0000313" key="1">
    <source>
        <dbReference type="EMBL" id="KIY72636.1"/>
    </source>
</evidence>
<accession>A0A0D7BSP7</accession>
<protein>
    <submittedName>
        <fullName evidence="1">Uncharacterized protein</fullName>
    </submittedName>
</protein>
<dbReference type="AlphaFoldDB" id="A0A0D7BSP7"/>
<proteinExistence type="predicted"/>